<keyword evidence="4" id="KW-1133">Transmembrane helix</keyword>
<feature type="active site" evidence="1">
    <location>
        <position position="383"/>
    </location>
</feature>
<name>A0A1H9UUM4_9CORY</name>
<protein>
    <submittedName>
        <fullName evidence="6">GDSL-like Lipase/Acylhydrolase family protein</fullName>
    </submittedName>
</protein>
<feature type="region of interest" description="Disordered" evidence="3">
    <location>
        <begin position="82"/>
        <end position="149"/>
    </location>
</feature>
<evidence type="ECO:0000313" key="6">
    <source>
        <dbReference type="EMBL" id="SES12757.1"/>
    </source>
</evidence>
<sequence length="405" mass="43812">MVKLTNPACDCTRGTITKVTDDFHITPTTPTVLRHTALSSHFESGPLEYTTMFFFSNFFRRIRTYVVTATFTVASILSSLIPGIPSPTLPTPPVTTTTSPTSPTTPSTEPSEPSEPTPEPSEPTPEPSEPTPEPSEPSEPTTPAEPTGVINYVSLGDSYAAMGSFNVGHDGPSYCYRSLDNYGQVILNGEKIVGTDVSCSGAEADSIYGHQWVPRAGAMLPPQVDALSEDTQLVSVTVGANDLGQYDFGQCVIGAVREQKVSDCAPQFEDKIWTEMDNLPSELDKAYAAIREAAPNAHIVTGGYMPILTENDQCRETALVGQADRQLTIDMITELNKVVEAAANRNGATYVMPEGAENHTACAAPSERWVEFLGYPTSTYPMHPTKIGHRKMAEAMLEAAEQFEY</sequence>
<feature type="compositionally biased region" description="Low complexity" evidence="3">
    <location>
        <begin position="94"/>
        <end position="111"/>
    </location>
</feature>
<evidence type="ECO:0000256" key="4">
    <source>
        <dbReference type="SAM" id="Phobius"/>
    </source>
</evidence>
<evidence type="ECO:0000256" key="1">
    <source>
        <dbReference type="PIRSR" id="PIRSR637460-1"/>
    </source>
</evidence>
<keyword evidence="4" id="KW-0472">Membrane</keyword>
<dbReference type="Pfam" id="PF13472">
    <property type="entry name" value="Lipase_GDSL_2"/>
    <property type="match status" value="1"/>
</dbReference>
<feature type="compositionally biased region" description="Pro residues" evidence="3">
    <location>
        <begin position="84"/>
        <end position="93"/>
    </location>
</feature>
<dbReference type="Proteomes" id="UP000198929">
    <property type="component" value="Unassembled WGS sequence"/>
</dbReference>
<feature type="disulfide bond" evidence="2">
    <location>
        <begin position="314"/>
        <end position="362"/>
    </location>
</feature>
<dbReference type="STRING" id="1121357.SAMN05661109_01921"/>
<gene>
    <name evidence="6" type="ORF">SAMN05661109_01921</name>
</gene>
<dbReference type="PANTHER" id="PTHR37981:SF1">
    <property type="entry name" value="SGNH HYDROLASE-TYPE ESTERASE DOMAIN-CONTAINING PROTEIN"/>
    <property type="match status" value="1"/>
</dbReference>
<dbReference type="GO" id="GO:0004806">
    <property type="term" value="F:triacylglycerol lipase activity"/>
    <property type="evidence" value="ECO:0007669"/>
    <property type="project" value="TreeGrafter"/>
</dbReference>
<keyword evidence="6" id="KW-0378">Hydrolase</keyword>
<dbReference type="InterPro" id="IPR037460">
    <property type="entry name" value="SEST-like"/>
</dbReference>
<feature type="disulfide bond" evidence="2">
    <location>
        <begin position="251"/>
        <end position="264"/>
    </location>
</feature>
<dbReference type="SUPFAM" id="SSF52266">
    <property type="entry name" value="SGNH hydrolase"/>
    <property type="match status" value="1"/>
</dbReference>
<dbReference type="CDD" id="cd01823">
    <property type="entry name" value="SEST_like"/>
    <property type="match status" value="1"/>
</dbReference>
<dbReference type="PANTHER" id="PTHR37981">
    <property type="entry name" value="LIPASE 2"/>
    <property type="match status" value="1"/>
</dbReference>
<feature type="compositionally biased region" description="Low complexity" evidence="3">
    <location>
        <begin position="138"/>
        <end position="147"/>
    </location>
</feature>
<feature type="transmembrane region" description="Helical" evidence="4">
    <location>
        <begin position="62"/>
        <end position="84"/>
    </location>
</feature>
<accession>A0A1H9UUM4</accession>
<evidence type="ECO:0000256" key="2">
    <source>
        <dbReference type="PIRSR" id="PIRSR637460-2"/>
    </source>
</evidence>
<reference evidence="7" key="1">
    <citation type="submission" date="2016-10" db="EMBL/GenBank/DDBJ databases">
        <authorList>
            <person name="Varghese N."/>
            <person name="Submissions S."/>
        </authorList>
    </citation>
    <scope>NUCLEOTIDE SEQUENCE [LARGE SCALE GENOMIC DNA]</scope>
    <source>
        <strain evidence="7">DSM 20524</strain>
    </source>
</reference>
<dbReference type="GO" id="GO:0019433">
    <property type="term" value="P:triglyceride catabolic process"/>
    <property type="evidence" value="ECO:0007669"/>
    <property type="project" value="TreeGrafter"/>
</dbReference>
<dbReference type="Gene3D" id="3.40.50.1110">
    <property type="entry name" value="SGNH hydrolase"/>
    <property type="match status" value="1"/>
</dbReference>
<keyword evidence="7" id="KW-1185">Reference proteome</keyword>
<feature type="domain" description="SGNH hydrolase-type esterase" evidence="5">
    <location>
        <begin position="155"/>
        <end position="390"/>
    </location>
</feature>
<evidence type="ECO:0000256" key="3">
    <source>
        <dbReference type="SAM" id="MobiDB-lite"/>
    </source>
</evidence>
<feature type="active site" description="Nucleophile" evidence="1">
    <location>
        <position position="158"/>
    </location>
</feature>
<feature type="compositionally biased region" description="Pro residues" evidence="3">
    <location>
        <begin position="113"/>
        <end position="137"/>
    </location>
</feature>
<proteinExistence type="predicted"/>
<organism evidence="6 7">
    <name type="scientific">Corynebacterium cystitidis DSM 20524</name>
    <dbReference type="NCBI Taxonomy" id="1121357"/>
    <lineage>
        <taxon>Bacteria</taxon>
        <taxon>Bacillati</taxon>
        <taxon>Actinomycetota</taxon>
        <taxon>Actinomycetes</taxon>
        <taxon>Mycobacteriales</taxon>
        <taxon>Corynebacteriaceae</taxon>
        <taxon>Corynebacterium</taxon>
    </lineage>
</organism>
<keyword evidence="2" id="KW-1015">Disulfide bond</keyword>
<feature type="disulfide bond" evidence="2">
    <location>
        <begin position="175"/>
        <end position="199"/>
    </location>
</feature>
<evidence type="ECO:0000259" key="5">
    <source>
        <dbReference type="Pfam" id="PF13472"/>
    </source>
</evidence>
<dbReference type="AlphaFoldDB" id="A0A1H9UUM4"/>
<evidence type="ECO:0000313" key="7">
    <source>
        <dbReference type="Proteomes" id="UP000198929"/>
    </source>
</evidence>
<dbReference type="EMBL" id="FOGQ01000009">
    <property type="protein sequence ID" value="SES12757.1"/>
    <property type="molecule type" value="Genomic_DNA"/>
</dbReference>
<keyword evidence="4" id="KW-0812">Transmembrane</keyword>
<dbReference type="InterPro" id="IPR013830">
    <property type="entry name" value="SGNH_hydro"/>
</dbReference>
<dbReference type="InterPro" id="IPR036514">
    <property type="entry name" value="SGNH_hydro_sf"/>
</dbReference>